<dbReference type="Proteomes" id="UP001595477">
    <property type="component" value="Unassembled WGS sequence"/>
</dbReference>
<comment type="similarity">
    <text evidence="11">Belongs to the TonB-dependent receptor family.</text>
</comment>
<keyword evidence="2 11" id="KW-0813">Transport</keyword>
<evidence type="ECO:0000256" key="10">
    <source>
        <dbReference type="ARBA" id="ARBA00023237"/>
    </source>
</evidence>
<name>A0ABV7K0M2_9ALTE</name>
<gene>
    <name evidence="14" type="ORF">ACFOEW_10160</name>
</gene>
<accession>A0ABV7K0M2</accession>
<proteinExistence type="inferred from homology"/>
<feature type="domain" description="TonB-dependent receptor plug" evidence="13">
    <location>
        <begin position="64"/>
        <end position="159"/>
    </location>
</feature>
<dbReference type="Gene3D" id="2.40.170.20">
    <property type="entry name" value="TonB-dependent receptor, beta-barrel domain"/>
    <property type="match status" value="1"/>
</dbReference>
<feature type="chain" id="PRO_5046241123" evidence="12">
    <location>
        <begin position="28"/>
        <end position="825"/>
    </location>
</feature>
<dbReference type="PROSITE" id="PS52016">
    <property type="entry name" value="TONB_DEPENDENT_REC_3"/>
    <property type="match status" value="1"/>
</dbReference>
<dbReference type="InterPro" id="IPR018247">
    <property type="entry name" value="EF_Hand_1_Ca_BS"/>
</dbReference>
<keyword evidence="4" id="KW-0410">Iron transport</keyword>
<evidence type="ECO:0000313" key="15">
    <source>
        <dbReference type="Proteomes" id="UP001595477"/>
    </source>
</evidence>
<keyword evidence="15" id="KW-1185">Reference proteome</keyword>
<evidence type="ECO:0000256" key="12">
    <source>
        <dbReference type="SAM" id="SignalP"/>
    </source>
</evidence>
<keyword evidence="7" id="KW-0408">Iron</keyword>
<dbReference type="InterPro" id="IPR036942">
    <property type="entry name" value="Beta-barrel_TonB_sf"/>
</dbReference>
<dbReference type="PROSITE" id="PS00018">
    <property type="entry name" value="EF_HAND_1"/>
    <property type="match status" value="1"/>
</dbReference>
<keyword evidence="3 11" id="KW-1134">Transmembrane beta strand</keyword>
<keyword evidence="8" id="KW-0406">Ion transport</keyword>
<dbReference type="PANTHER" id="PTHR32552:SF68">
    <property type="entry name" value="FERRICHROME OUTER MEMBRANE TRANSPORTER_PHAGE RECEPTOR"/>
    <property type="match status" value="1"/>
</dbReference>
<dbReference type="InterPro" id="IPR037066">
    <property type="entry name" value="Plug_dom_sf"/>
</dbReference>
<organism evidence="14 15">
    <name type="scientific">Alteromonas oceani</name>
    <dbReference type="NCBI Taxonomy" id="2071609"/>
    <lineage>
        <taxon>Bacteria</taxon>
        <taxon>Pseudomonadati</taxon>
        <taxon>Pseudomonadota</taxon>
        <taxon>Gammaproteobacteria</taxon>
        <taxon>Alteromonadales</taxon>
        <taxon>Alteromonadaceae</taxon>
        <taxon>Alteromonas/Salinimonas group</taxon>
        <taxon>Alteromonas</taxon>
    </lineage>
</organism>
<dbReference type="InterPro" id="IPR012910">
    <property type="entry name" value="Plug_dom"/>
</dbReference>
<comment type="subcellular location">
    <subcellularLocation>
        <location evidence="1 11">Cell outer membrane</location>
        <topology evidence="1 11">Multi-pass membrane protein</topology>
    </subcellularLocation>
</comment>
<evidence type="ECO:0000256" key="5">
    <source>
        <dbReference type="ARBA" id="ARBA00022692"/>
    </source>
</evidence>
<keyword evidence="6 12" id="KW-0732">Signal</keyword>
<evidence type="ECO:0000256" key="11">
    <source>
        <dbReference type="PROSITE-ProRule" id="PRU01360"/>
    </source>
</evidence>
<feature type="signal peptide" evidence="12">
    <location>
        <begin position="1"/>
        <end position="27"/>
    </location>
</feature>
<dbReference type="PANTHER" id="PTHR32552">
    <property type="entry name" value="FERRICHROME IRON RECEPTOR-RELATED"/>
    <property type="match status" value="1"/>
</dbReference>
<evidence type="ECO:0000256" key="8">
    <source>
        <dbReference type="ARBA" id="ARBA00023065"/>
    </source>
</evidence>
<evidence type="ECO:0000256" key="3">
    <source>
        <dbReference type="ARBA" id="ARBA00022452"/>
    </source>
</evidence>
<dbReference type="InterPro" id="IPR039426">
    <property type="entry name" value="TonB-dep_rcpt-like"/>
</dbReference>
<evidence type="ECO:0000256" key="7">
    <source>
        <dbReference type="ARBA" id="ARBA00023004"/>
    </source>
</evidence>
<keyword evidence="5 11" id="KW-0812">Transmembrane</keyword>
<evidence type="ECO:0000256" key="1">
    <source>
        <dbReference type="ARBA" id="ARBA00004571"/>
    </source>
</evidence>
<comment type="caution">
    <text evidence="14">The sequence shown here is derived from an EMBL/GenBank/DDBJ whole genome shotgun (WGS) entry which is preliminary data.</text>
</comment>
<dbReference type="Pfam" id="PF07715">
    <property type="entry name" value="Plug"/>
    <property type="match status" value="1"/>
</dbReference>
<dbReference type="EMBL" id="JBHRSX010000021">
    <property type="protein sequence ID" value="MFC3202178.1"/>
    <property type="molecule type" value="Genomic_DNA"/>
</dbReference>
<reference evidence="15" key="1">
    <citation type="journal article" date="2019" name="Int. J. Syst. Evol. Microbiol.">
        <title>The Global Catalogue of Microorganisms (GCM) 10K type strain sequencing project: providing services to taxonomists for standard genome sequencing and annotation.</title>
        <authorList>
            <consortium name="The Broad Institute Genomics Platform"/>
            <consortium name="The Broad Institute Genome Sequencing Center for Infectious Disease"/>
            <person name="Wu L."/>
            <person name="Ma J."/>
        </authorList>
    </citation>
    <scope>NUCLEOTIDE SEQUENCE [LARGE SCALE GENOMIC DNA]</scope>
    <source>
        <strain evidence="15">KCTC 52449</strain>
    </source>
</reference>
<dbReference type="SUPFAM" id="SSF56935">
    <property type="entry name" value="Porins"/>
    <property type="match status" value="1"/>
</dbReference>
<keyword evidence="14" id="KW-0675">Receptor</keyword>
<sequence length="825" mass="90196">MKTTKFSVAPIALAVTSSLMLSTAAFAQEEPSDAEIEKIEVKGSLGSLPGQDVEAVFGFGKSILETPRSASTISDEQMERFNVSDIDELVAFAPGTFTQSFFGVAGSLDIRGNPGEAYFRGMKRLDNPGNYPTPIGASSRVDIVRGPASPIYGPAKIGGYLNFNPKSAAVGRGKYIDEPTGAMSYTMGTWDKSVLTAEVGGPATIAGKDMGFYVYGELENSGSYYDNTQTDQTIIQAAFDVDVSDNVNIQFGGMYHDYAGNQVAGWNRLTQDLIDNGTYITGTAKPLDTDGDGSISHQEYDAVENLINPFIYTPTPAGWTDDDFDDLMQLDNPGTAKLKGNQVLVAADDRLENDVTTLYFDVIYYSDSNWEIKNQLFYEAYENINENAYGFSQFHDSWVVEDKVVFSADYEFDSLYAKVQVSPSLRYTDFEHGDDFHHEFFDRRDLTMPSTALDRRLLSTRYDNDYTDYYIGNYLDLGFAVMTDLTWDWGLNVVLGARYDSVDLESRIPVDKLLFGNGSNSFISLSEDGQSILGFGGEGDVTAPVSASNTLDGTSWNASISYNTPFGLIPYVTVADQTTLVAGQGAEIWTANIESGAAMDTSELVEYGVKGSFLEDTLYFALSIYEQERTDLNSQMVITNNTTKTEGTEFELRWVVNESLVVTAGYSNTEVVNITALDNGFQFGFLGAEDFPDLENPSAIYGGLPIGNFAVGEGSTNPGAIKAGIPENIYSLTATYDFQNGYATSVSVIDADSTKSGFSGAVTLPAYTVVNAGLSYQDENFGVNLTVKNLTDERYFRANFPDLFGGQIVLPELPRHFSAKFSYKF</sequence>
<keyword evidence="9 11" id="KW-0472">Membrane</keyword>
<dbReference type="RefSeq" id="WP_123325271.1">
    <property type="nucleotide sequence ID" value="NZ_JBHRSX010000021.1"/>
</dbReference>
<protein>
    <submittedName>
        <fullName evidence="14">TonB-dependent siderophore receptor</fullName>
    </submittedName>
</protein>
<keyword evidence="10 11" id="KW-0998">Cell outer membrane</keyword>
<evidence type="ECO:0000259" key="13">
    <source>
        <dbReference type="Pfam" id="PF07715"/>
    </source>
</evidence>
<dbReference type="Gene3D" id="2.170.130.10">
    <property type="entry name" value="TonB-dependent receptor, plug domain"/>
    <property type="match status" value="1"/>
</dbReference>
<evidence type="ECO:0000256" key="4">
    <source>
        <dbReference type="ARBA" id="ARBA00022496"/>
    </source>
</evidence>
<evidence type="ECO:0000256" key="9">
    <source>
        <dbReference type="ARBA" id="ARBA00023136"/>
    </source>
</evidence>
<evidence type="ECO:0000313" key="14">
    <source>
        <dbReference type="EMBL" id="MFC3202178.1"/>
    </source>
</evidence>
<evidence type="ECO:0000256" key="2">
    <source>
        <dbReference type="ARBA" id="ARBA00022448"/>
    </source>
</evidence>
<evidence type="ECO:0000256" key="6">
    <source>
        <dbReference type="ARBA" id="ARBA00022729"/>
    </source>
</evidence>